<dbReference type="AlphaFoldDB" id="A0A9Q0JU95"/>
<dbReference type="InterPro" id="IPR044800">
    <property type="entry name" value="LEC2-like"/>
</dbReference>
<evidence type="ECO:0000256" key="3">
    <source>
        <dbReference type="ARBA" id="ARBA00023125"/>
    </source>
</evidence>
<feature type="region of interest" description="Disordered" evidence="6">
    <location>
        <begin position="189"/>
        <end position="209"/>
    </location>
</feature>
<evidence type="ECO:0000256" key="1">
    <source>
        <dbReference type="ARBA" id="ARBA00004123"/>
    </source>
</evidence>
<organism evidence="8 9">
    <name type="scientific">Protea cynaroides</name>
    <dbReference type="NCBI Taxonomy" id="273540"/>
    <lineage>
        <taxon>Eukaryota</taxon>
        <taxon>Viridiplantae</taxon>
        <taxon>Streptophyta</taxon>
        <taxon>Embryophyta</taxon>
        <taxon>Tracheophyta</taxon>
        <taxon>Spermatophyta</taxon>
        <taxon>Magnoliopsida</taxon>
        <taxon>Proteales</taxon>
        <taxon>Proteaceae</taxon>
        <taxon>Protea</taxon>
    </lineage>
</organism>
<gene>
    <name evidence="8" type="ORF">NE237_027477</name>
</gene>
<sequence>MIGNSISDNNYISKKAALRTASPSSIAISPSITETKKKKSSFINIGIEAEQTKFLFEKKLSQSDVDGMNRLRLPTRSAEIYFPCLEIGEGKYKKETLLFVDHNNIPWEMTYEAWESSKTFVLTKGWIEFVNHNQLRPNFVVRFYQLDHQNTDKKHYGIRYAVPELVKTLRLFGQTFNYLCYDETNSNGGSGGGDGCGSSSGQNKAVEGL</sequence>
<keyword evidence="5" id="KW-0539">Nucleus</keyword>
<dbReference type="GO" id="GO:0003677">
    <property type="term" value="F:DNA binding"/>
    <property type="evidence" value="ECO:0007669"/>
    <property type="project" value="UniProtKB-KW"/>
</dbReference>
<evidence type="ECO:0000313" key="8">
    <source>
        <dbReference type="EMBL" id="KAJ4950645.1"/>
    </source>
</evidence>
<evidence type="ECO:0000256" key="4">
    <source>
        <dbReference type="ARBA" id="ARBA00023163"/>
    </source>
</evidence>
<accession>A0A9Q0JU95</accession>
<dbReference type="SMART" id="SM01019">
    <property type="entry name" value="B3"/>
    <property type="match status" value="1"/>
</dbReference>
<evidence type="ECO:0000256" key="5">
    <source>
        <dbReference type="ARBA" id="ARBA00023242"/>
    </source>
</evidence>
<keyword evidence="9" id="KW-1185">Reference proteome</keyword>
<reference evidence="8" key="1">
    <citation type="journal article" date="2023" name="Plant J.">
        <title>The genome of the king protea, Protea cynaroides.</title>
        <authorList>
            <person name="Chang J."/>
            <person name="Duong T.A."/>
            <person name="Schoeman C."/>
            <person name="Ma X."/>
            <person name="Roodt D."/>
            <person name="Barker N."/>
            <person name="Li Z."/>
            <person name="Van de Peer Y."/>
            <person name="Mizrachi E."/>
        </authorList>
    </citation>
    <scope>NUCLEOTIDE SEQUENCE</scope>
    <source>
        <tissue evidence="8">Young leaves</tissue>
    </source>
</reference>
<feature type="compositionally biased region" description="Gly residues" evidence="6">
    <location>
        <begin position="189"/>
        <end position="198"/>
    </location>
</feature>
<name>A0A9Q0JU95_9MAGN</name>
<dbReference type="Pfam" id="PF02362">
    <property type="entry name" value="B3"/>
    <property type="match status" value="1"/>
</dbReference>
<dbReference type="GO" id="GO:0005634">
    <property type="term" value="C:nucleus"/>
    <property type="evidence" value="ECO:0007669"/>
    <property type="project" value="UniProtKB-SubCell"/>
</dbReference>
<dbReference type="PROSITE" id="PS50863">
    <property type="entry name" value="B3"/>
    <property type="match status" value="1"/>
</dbReference>
<feature type="domain" description="TF-B3" evidence="7">
    <location>
        <begin position="56"/>
        <end position="162"/>
    </location>
</feature>
<comment type="caution">
    <text evidence="8">The sequence shown here is derived from an EMBL/GenBank/DDBJ whole genome shotgun (WGS) entry which is preliminary data.</text>
</comment>
<dbReference type="Gene3D" id="2.40.330.10">
    <property type="entry name" value="DNA-binding pseudobarrel domain"/>
    <property type="match status" value="1"/>
</dbReference>
<comment type="subcellular location">
    <subcellularLocation>
        <location evidence="1">Nucleus</location>
    </subcellularLocation>
</comment>
<protein>
    <recommendedName>
        <fullName evidence="7">TF-B3 domain-containing protein</fullName>
    </recommendedName>
</protein>
<dbReference type="EMBL" id="JAMYWD010000012">
    <property type="protein sequence ID" value="KAJ4950645.1"/>
    <property type="molecule type" value="Genomic_DNA"/>
</dbReference>
<evidence type="ECO:0000256" key="2">
    <source>
        <dbReference type="ARBA" id="ARBA00023015"/>
    </source>
</evidence>
<evidence type="ECO:0000313" key="9">
    <source>
        <dbReference type="Proteomes" id="UP001141806"/>
    </source>
</evidence>
<evidence type="ECO:0000256" key="6">
    <source>
        <dbReference type="SAM" id="MobiDB-lite"/>
    </source>
</evidence>
<keyword evidence="4" id="KW-0804">Transcription</keyword>
<dbReference type="OrthoDB" id="686863at2759"/>
<dbReference type="SUPFAM" id="SSF101936">
    <property type="entry name" value="DNA-binding pseudobarrel domain"/>
    <property type="match status" value="1"/>
</dbReference>
<dbReference type="Proteomes" id="UP001141806">
    <property type="component" value="Unassembled WGS sequence"/>
</dbReference>
<keyword evidence="3" id="KW-0238">DNA-binding</keyword>
<dbReference type="GO" id="GO:0003700">
    <property type="term" value="F:DNA-binding transcription factor activity"/>
    <property type="evidence" value="ECO:0007669"/>
    <property type="project" value="InterPro"/>
</dbReference>
<dbReference type="PANTHER" id="PTHR31140">
    <property type="entry name" value="B3 DOMAIN-CONTAINING TRANSCRIPTION FACTOR ABI3"/>
    <property type="match status" value="1"/>
</dbReference>
<evidence type="ECO:0000259" key="7">
    <source>
        <dbReference type="PROSITE" id="PS50863"/>
    </source>
</evidence>
<dbReference type="InterPro" id="IPR015300">
    <property type="entry name" value="DNA-bd_pseudobarrel_sf"/>
</dbReference>
<keyword evidence="2" id="KW-0805">Transcription regulation</keyword>
<dbReference type="PANTHER" id="PTHR31140:SF139">
    <property type="entry name" value="B3 DOMAIN-CONTAINING PROTEIN OS02G0455900-RELATED"/>
    <property type="match status" value="1"/>
</dbReference>
<dbReference type="InterPro" id="IPR003340">
    <property type="entry name" value="B3_DNA-bd"/>
</dbReference>
<proteinExistence type="predicted"/>
<dbReference type="CDD" id="cd10017">
    <property type="entry name" value="B3_DNA"/>
    <property type="match status" value="1"/>
</dbReference>